<comment type="similarity">
    <text evidence="1">Belongs to the peptidase S10 family.</text>
</comment>
<keyword evidence="2" id="KW-0812">Transmembrane</keyword>
<gene>
    <name evidence="3" type="ORF">AMTR_s00029p00064080</name>
</gene>
<dbReference type="InterPro" id="IPR001563">
    <property type="entry name" value="Peptidase_S10"/>
</dbReference>
<dbReference type="GO" id="GO:0006508">
    <property type="term" value="P:proteolysis"/>
    <property type="evidence" value="ECO:0007669"/>
    <property type="project" value="InterPro"/>
</dbReference>
<evidence type="ECO:0000256" key="1">
    <source>
        <dbReference type="ARBA" id="ARBA00009431"/>
    </source>
</evidence>
<dbReference type="Gene3D" id="3.40.50.1820">
    <property type="entry name" value="alpha/beta hydrolase"/>
    <property type="match status" value="1"/>
</dbReference>
<keyword evidence="2" id="KW-0472">Membrane</keyword>
<evidence type="ECO:0000313" key="4">
    <source>
        <dbReference type="Proteomes" id="UP000017836"/>
    </source>
</evidence>
<evidence type="ECO:0000313" key="3">
    <source>
        <dbReference type="EMBL" id="ERN09429.1"/>
    </source>
</evidence>
<dbReference type="AlphaFoldDB" id="W1PNP2"/>
<evidence type="ECO:0000256" key="2">
    <source>
        <dbReference type="SAM" id="Phobius"/>
    </source>
</evidence>
<dbReference type="Proteomes" id="UP000017836">
    <property type="component" value="Unassembled WGS sequence"/>
</dbReference>
<dbReference type="EMBL" id="KI392980">
    <property type="protein sequence ID" value="ERN09429.1"/>
    <property type="molecule type" value="Genomic_DNA"/>
</dbReference>
<dbReference type="Pfam" id="PF00450">
    <property type="entry name" value="Peptidase_S10"/>
    <property type="match status" value="1"/>
</dbReference>
<name>W1PNP2_AMBTC</name>
<dbReference type="GO" id="GO:0004185">
    <property type="term" value="F:serine-type carboxypeptidase activity"/>
    <property type="evidence" value="ECO:0007669"/>
    <property type="project" value="InterPro"/>
</dbReference>
<sequence>MGDNVTGHYIPQLAEYIIDHNKKAKKENIINLKGLMVIFISFISYSNYEYALHYELE</sequence>
<dbReference type="Gramene" id="ERN09429">
    <property type="protein sequence ID" value="ERN09429"/>
    <property type="gene ID" value="AMTR_s00029p00064080"/>
</dbReference>
<keyword evidence="2" id="KW-1133">Transmembrane helix</keyword>
<organism evidence="3 4">
    <name type="scientific">Amborella trichopoda</name>
    <dbReference type="NCBI Taxonomy" id="13333"/>
    <lineage>
        <taxon>Eukaryota</taxon>
        <taxon>Viridiplantae</taxon>
        <taxon>Streptophyta</taxon>
        <taxon>Embryophyta</taxon>
        <taxon>Tracheophyta</taxon>
        <taxon>Spermatophyta</taxon>
        <taxon>Magnoliopsida</taxon>
        <taxon>Amborellales</taxon>
        <taxon>Amborellaceae</taxon>
        <taxon>Amborella</taxon>
    </lineage>
</organism>
<dbReference type="InterPro" id="IPR029058">
    <property type="entry name" value="AB_hydrolase_fold"/>
</dbReference>
<reference evidence="4" key="1">
    <citation type="journal article" date="2013" name="Science">
        <title>The Amborella genome and the evolution of flowering plants.</title>
        <authorList>
            <consortium name="Amborella Genome Project"/>
        </authorList>
    </citation>
    <scope>NUCLEOTIDE SEQUENCE [LARGE SCALE GENOMIC DNA]</scope>
</reference>
<proteinExistence type="inferred from homology"/>
<protein>
    <submittedName>
        <fullName evidence="3">Uncharacterized protein</fullName>
    </submittedName>
</protein>
<accession>W1PNP2</accession>
<keyword evidence="4" id="KW-1185">Reference proteome</keyword>
<dbReference type="HOGENOM" id="CLU_2999142_0_0_1"/>
<feature type="transmembrane region" description="Helical" evidence="2">
    <location>
        <begin position="30"/>
        <end position="48"/>
    </location>
</feature>